<name>A0ABS1LI60_9MICO</name>
<comment type="subcellular location">
    <subcellularLocation>
        <location evidence="3 11">Cytoplasm</location>
    </subcellularLocation>
</comment>
<dbReference type="InterPro" id="IPR001633">
    <property type="entry name" value="EAL_dom"/>
</dbReference>
<comment type="caution">
    <text evidence="13">The sequence shown here is derived from an EMBL/GenBank/DDBJ whole genome shotgun (WGS) entry which is preliminary data.</text>
</comment>
<dbReference type="InterPro" id="IPR000836">
    <property type="entry name" value="PRTase_dom"/>
</dbReference>
<evidence type="ECO:0000256" key="4">
    <source>
        <dbReference type="ARBA" id="ARBA00004659"/>
    </source>
</evidence>
<dbReference type="NCBIfam" id="TIGR01090">
    <property type="entry name" value="apt"/>
    <property type="match status" value="1"/>
</dbReference>
<feature type="domain" description="EAL" evidence="12">
    <location>
        <begin position="1"/>
        <end position="98"/>
    </location>
</feature>
<dbReference type="InterPro" id="IPR050054">
    <property type="entry name" value="UPRTase/APRTase"/>
</dbReference>
<comment type="function">
    <text evidence="2 11">Catalyzes a salvage reaction resulting in the formation of AMP, that is energically less costly than de novo synthesis.</text>
</comment>
<comment type="subunit">
    <text evidence="11">Homodimer.</text>
</comment>
<proteinExistence type="inferred from homology"/>
<evidence type="ECO:0000256" key="2">
    <source>
        <dbReference type="ARBA" id="ARBA00003968"/>
    </source>
</evidence>
<evidence type="ECO:0000313" key="14">
    <source>
        <dbReference type="Proteomes" id="UP000675409"/>
    </source>
</evidence>
<dbReference type="InterPro" id="IPR029057">
    <property type="entry name" value="PRTase-like"/>
</dbReference>
<evidence type="ECO:0000259" key="12">
    <source>
        <dbReference type="PROSITE" id="PS50883"/>
    </source>
</evidence>
<dbReference type="PANTHER" id="PTHR32315">
    <property type="entry name" value="ADENINE PHOSPHORIBOSYLTRANSFERASE"/>
    <property type="match status" value="1"/>
</dbReference>
<dbReference type="RefSeq" id="WP_201845567.1">
    <property type="nucleotide sequence ID" value="NZ_JABBYC010000005.1"/>
</dbReference>
<dbReference type="NCBIfam" id="NF002634">
    <property type="entry name" value="PRK02304.1-3"/>
    <property type="match status" value="1"/>
</dbReference>
<evidence type="ECO:0000256" key="11">
    <source>
        <dbReference type="HAMAP-Rule" id="MF_00004"/>
    </source>
</evidence>
<keyword evidence="10 11" id="KW-0660">Purine salvage</keyword>
<comment type="catalytic activity">
    <reaction evidence="1 11">
        <text>AMP + diphosphate = 5-phospho-alpha-D-ribose 1-diphosphate + adenine</text>
        <dbReference type="Rhea" id="RHEA:16609"/>
        <dbReference type="ChEBI" id="CHEBI:16708"/>
        <dbReference type="ChEBI" id="CHEBI:33019"/>
        <dbReference type="ChEBI" id="CHEBI:58017"/>
        <dbReference type="ChEBI" id="CHEBI:456215"/>
        <dbReference type="EC" id="2.4.2.7"/>
    </reaction>
</comment>
<dbReference type="CDD" id="cd06223">
    <property type="entry name" value="PRTases_typeI"/>
    <property type="match status" value="1"/>
</dbReference>
<dbReference type="NCBIfam" id="NF002636">
    <property type="entry name" value="PRK02304.1-5"/>
    <property type="match status" value="1"/>
</dbReference>
<dbReference type="HAMAP" id="MF_00004">
    <property type="entry name" value="Aden_phosphoribosyltr"/>
    <property type="match status" value="1"/>
</dbReference>
<dbReference type="PANTHER" id="PTHR32315:SF3">
    <property type="entry name" value="ADENINE PHOSPHORIBOSYLTRANSFERASE"/>
    <property type="match status" value="1"/>
</dbReference>
<evidence type="ECO:0000256" key="3">
    <source>
        <dbReference type="ARBA" id="ARBA00004496"/>
    </source>
</evidence>
<organism evidence="13 14">
    <name type="scientific">Myceligenerans indicum</name>
    <dbReference type="NCBI Taxonomy" id="2593663"/>
    <lineage>
        <taxon>Bacteria</taxon>
        <taxon>Bacillati</taxon>
        <taxon>Actinomycetota</taxon>
        <taxon>Actinomycetes</taxon>
        <taxon>Micrococcales</taxon>
        <taxon>Promicromonosporaceae</taxon>
        <taxon>Myceligenerans</taxon>
    </lineage>
</organism>
<dbReference type="EC" id="2.4.2.7" evidence="6 11"/>
<evidence type="ECO:0000313" key="13">
    <source>
        <dbReference type="EMBL" id="MBL0885744.1"/>
    </source>
</evidence>
<evidence type="ECO:0000256" key="8">
    <source>
        <dbReference type="ARBA" id="ARBA00022676"/>
    </source>
</evidence>
<evidence type="ECO:0000256" key="1">
    <source>
        <dbReference type="ARBA" id="ARBA00000868"/>
    </source>
</evidence>
<reference evidence="13 14" key="1">
    <citation type="journal article" date="2021" name="Arch. Microbiol.">
        <title>Myceligenerans indicum sp. nov., an actinobacterium isolated from mangrove sediment of Sundarbans, India.</title>
        <authorList>
            <person name="Asha K."/>
            <person name="Bhadury P."/>
        </authorList>
    </citation>
    <scope>NUCLEOTIDE SEQUENCE [LARGE SCALE GENOMIC DNA]</scope>
    <source>
        <strain evidence="13 14">I2</strain>
    </source>
</reference>
<sequence>MTDDIALSALSGFTPERAARVRSLIRDVPDYPDEGILFRDITPLLADAAGLADVVDGFAAMAQGLGEIDVVAGMEARGFLFGAPLATKLGVGFLPLRKAGKLPPPVERVEYDLEYGSASIELRLGTLQPGSRVLLVDDVLATGGTAAAAADLVRRGGGVVAGLAFLLELAALHGRERLDGHEVSTLLRVGPVQE</sequence>
<dbReference type="InterPro" id="IPR005764">
    <property type="entry name" value="Ade_phspho_trans"/>
</dbReference>
<dbReference type="Proteomes" id="UP000675409">
    <property type="component" value="Unassembled WGS sequence"/>
</dbReference>
<dbReference type="Pfam" id="PF00156">
    <property type="entry name" value="Pribosyltran"/>
    <property type="match status" value="1"/>
</dbReference>
<dbReference type="SUPFAM" id="SSF53271">
    <property type="entry name" value="PRTase-like"/>
    <property type="match status" value="1"/>
</dbReference>
<evidence type="ECO:0000256" key="5">
    <source>
        <dbReference type="ARBA" id="ARBA00008391"/>
    </source>
</evidence>
<keyword evidence="14" id="KW-1185">Reference proteome</keyword>
<dbReference type="PROSITE" id="PS50883">
    <property type="entry name" value="EAL"/>
    <property type="match status" value="1"/>
</dbReference>
<protein>
    <recommendedName>
        <fullName evidence="6 11">Adenine phosphoribosyltransferase</fullName>
        <shortName evidence="11">APRT</shortName>
        <ecNumber evidence="6 11">2.4.2.7</ecNumber>
    </recommendedName>
</protein>
<keyword evidence="8 11" id="KW-0328">Glycosyltransferase</keyword>
<dbReference type="GO" id="GO:0003999">
    <property type="term" value="F:adenine phosphoribosyltransferase activity"/>
    <property type="evidence" value="ECO:0007669"/>
    <property type="project" value="UniProtKB-EC"/>
</dbReference>
<evidence type="ECO:0000256" key="10">
    <source>
        <dbReference type="ARBA" id="ARBA00022726"/>
    </source>
</evidence>
<accession>A0ABS1LI60</accession>
<evidence type="ECO:0000256" key="6">
    <source>
        <dbReference type="ARBA" id="ARBA00011893"/>
    </source>
</evidence>
<evidence type="ECO:0000256" key="7">
    <source>
        <dbReference type="ARBA" id="ARBA00022490"/>
    </source>
</evidence>
<dbReference type="Gene3D" id="3.40.50.2020">
    <property type="match status" value="1"/>
</dbReference>
<comment type="similarity">
    <text evidence="5 11">Belongs to the purine/pyrimidine phosphoribosyltransferase family.</text>
</comment>
<keyword evidence="9 11" id="KW-0808">Transferase</keyword>
<comment type="pathway">
    <text evidence="4 11">Purine metabolism; AMP biosynthesis via salvage pathway; AMP from adenine: step 1/1.</text>
</comment>
<gene>
    <name evidence="11" type="primary">apt</name>
    <name evidence="13" type="ORF">HGK34_05560</name>
</gene>
<dbReference type="EMBL" id="JABBYC010000005">
    <property type="protein sequence ID" value="MBL0885744.1"/>
    <property type="molecule type" value="Genomic_DNA"/>
</dbReference>
<evidence type="ECO:0000256" key="9">
    <source>
        <dbReference type="ARBA" id="ARBA00022679"/>
    </source>
</evidence>
<keyword evidence="7 11" id="KW-0963">Cytoplasm</keyword>